<gene>
    <name evidence="6" type="ORF">M0638_00145</name>
</gene>
<dbReference type="Pfam" id="PF03466">
    <property type="entry name" value="LysR_substrate"/>
    <property type="match status" value="1"/>
</dbReference>
<evidence type="ECO:0000313" key="6">
    <source>
        <dbReference type="EMBL" id="MCK8782790.1"/>
    </source>
</evidence>
<dbReference type="SUPFAM" id="SSF53850">
    <property type="entry name" value="Periplasmic binding protein-like II"/>
    <property type="match status" value="1"/>
</dbReference>
<protein>
    <submittedName>
        <fullName evidence="6">LysR substrate-binding domain-containing protein</fullName>
    </submittedName>
</protein>
<evidence type="ECO:0000256" key="3">
    <source>
        <dbReference type="ARBA" id="ARBA00023125"/>
    </source>
</evidence>
<keyword evidence="4" id="KW-0804">Transcription</keyword>
<name>A0A9X2BVJ0_9PROT</name>
<dbReference type="EMBL" id="JALPRX010000001">
    <property type="protein sequence ID" value="MCK8782790.1"/>
    <property type="molecule type" value="Genomic_DNA"/>
</dbReference>
<reference evidence="6" key="1">
    <citation type="submission" date="2022-04" db="EMBL/GenBank/DDBJ databases">
        <title>Roseomonas acroporae sp. nov., isolated from coral Acropora digitifera.</title>
        <authorList>
            <person name="Sun H."/>
        </authorList>
    </citation>
    <scope>NUCLEOTIDE SEQUENCE</scope>
    <source>
        <strain evidence="6">NAR14</strain>
    </source>
</reference>
<accession>A0A9X2BVJ0</accession>
<comment type="similarity">
    <text evidence="1">Belongs to the LysR transcriptional regulatory family.</text>
</comment>
<dbReference type="InterPro" id="IPR005119">
    <property type="entry name" value="LysR_subst-bd"/>
</dbReference>
<keyword evidence="3" id="KW-0238">DNA-binding</keyword>
<dbReference type="GO" id="GO:0003677">
    <property type="term" value="F:DNA binding"/>
    <property type="evidence" value="ECO:0007669"/>
    <property type="project" value="UniProtKB-KW"/>
</dbReference>
<organism evidence="6 7">
    <name type="scientific">Roseomonas acroporae</name>
    <dbReference type="NCBI Taxonomy" id="2937791"/>
    <lineage>
        <taxon>Bacteria</taxon>
        <taxon>Pseudomonadati</taxon>
        <taxon>Pseudomonadota</taxon>
        <taxon>Alphaproteobacteria</taxon>
        <taxon>Acetobacterales</taxon>
        <taxon>Roseomonadaceae</taxon>
        <taxon>Roseomonas</taxon>
    </lineage>
</organism>
<evidence type="ECO:0000259" key="5">
    <source>
        <dbReference type="PROSITE" id="PS50931"/>
    </source>
</evidence>
<sequence>MASIILMTMLTVPTGLDADLLRSFVLIVESGSFTRAARQVGRTQSAISMQMRRLEELLGQKLLLRTSDGVAPTPHGIWLLDRARRVLDLSDEIVAAFHAPAVSGLVRLGSPDDYALHYLPGILGRFAETHPAVDVEVFCAPSSELIGQVRENRLDLTLMSEGQDTSGLLTRHLWRGPLVWIGSTTHHAHRRDPLPLAMAHEDCAWRRSAEAALSEAGRRWRLAYASKTQVGTYAPTIAGLAVTVGLPASLPPGLRVLRVEDGMPALPEFGIQLVRPPLAGARQAVADALARSIEEGFAAAQLREAA</sequence>
<dbReference type="Gene3D" id="1.10.10.10">
    <property type="entry name" value="Winged helix-like DNA-binding domain superfamily/Winged helix DNA-binding domain"/>
    <property type="match status" value="1"/>
</dbReference>
<evidence type="ECO:0000256" key="1">
    <source>
        <dbReference type="ARBA" id="ARBA00009437"/>
    </source>
</evidence>
<evidence type="ECO:0000256" key="2">
    <source>
        <dbReference type="ARBA" id="ARBA00023015"/>
    </source>
</evidence>
<dbReference type="FunFam" id="1.10.10.10:FF:000001">
    <property type="entry name" value="LysR family transcriptional regulator"/>
    <property type="match status" value="1"/>
</dbReference>
<comment type="caution">
    <text evidence="6">The sequence shown here is derived from an EMBL/GenBank/DDBJ whole genome shotgun (WGS) entry which is preliminary data.</text>
</comment>
<dbReference type="Gene3D" id="3.40.190.10">
    <property type="entry name" value="Periplasmic binding protein-like II"/>
    <property type="match status" value="2"/>
</dbReference>
<dbReference type="Pfam" id="PF00126">
    <property type="entry name" value="HTH_1"/>
    <property type="match status" value="1"/>
</dbReference>
<evidence type="ECO:0000313" key="7">
    <source>
        <dbReference type="Proteomes" id="UP001139516"/>
    </source>
</evidence>
<keyword evidence="7" id="KW-1185">Reference proteome</keyword>
<dbReference type="PRINTS" id="PR00039">
    <property type="entry name" value="HTHLYSR"/>
</dbReference>
<dbReference type="GO" id="GO:0003700">
    <property type="term" value="F:DNA-binding transcription factor activity"/>
    <property type="evidence" value="ECO:0007669"/>
    <property type="project" value="InterPro"/>
</dbReference>
<dbReference type="RefSeq" id="WP_248664917.1">
    <property type="nucleotide sequence ID" value="NZ_JALPRX010000001.1"/>
</dbReference>
<keyword evidence="2" id="KW-0805">Transcription regulation</keyword>
<dbReference type="PANTHER" id="PTHR30579:SF7">
    <property type="entry name" value="HTH-TYPE TRANSCRIPTIONAL REGULATOR LRHA-RELATED"/>
    <property type="match status" value="1"/>
</dbReference>
<dbReference type="InterPro" id="IPR036390">
    <property type="entry name" value="WH_DNA-bd_sf"/>
</dbReference>
<dbReference type="Proteomes" id="UP001139516">
    <property type="component" value="Unassembled WGS sequence"/>
</dbReference>
<evidence type="ECO:0000256" key="4">
    <source>
        <dbReference type="ARBA" id="ARBA00023163"/>
    </source>
</evidence>
<dbReference type="InterPro" id="IPR000847">
    <property type="entry name" value="LysR_HTH_N"/>
</dbReference>
<dbReference type="InterPro" id="IPR036388">
    <property type="entry name" value="WH-like_DNA-bd_sf"/>
</dbReference>
<dbReference type="AlphaFoldDB" id="A0A9X2BVJ0"/>
<dbReference type="SUPFAM" id="SSF46785">
    <property type="entry name" value="Winged helix' DNA-binding domain"/>
    <property type="match status" value="1"/>
</dbReference>
<feature type="domain" description="HTH lysR-type" evidence="5">
    <location>
        <begin position="16"/>
        <end position="73"/>
    </location>
</feature>
<proteinExistence type="inferred from homology"/>
<dbReference type="InterPro" id="IPR050176">
    <property type="entry name" value="LTTR"/>
</dbReference>
<dbReference type="PANTHER" id="PTHR30579">
    <property type="entry name" value="TRANSCRIPTIONAL REGULATOR"/>
    <property type="match status" value="1"/>
</dbReference>
<dbReference type="PROSITE" id="PS50931">
    <property type="entry name" value="HTH_LYSR"/>
    <property type="match status" value="1"/>
</dbReference>